<dbReference type="SUPFAM" id="SSF51735">
    <property type="entry name" value="NAD(P)-binding Rossmann-fold domains"/>
    <property type="match status" value="1"/>
</dbReference>
<name>A0A1F8FF98_9BACT</name>
<protein>
    <recommendedName>
        <fullName evidence="4">NAD-dependent epimerase/dehydratase domain-containing protein</fullName>
    </recommendedName>
</protein>
<comment type="caution">
    <text evidence="5">The sequence shown here is derived from an EMBL/GenBank/DDBJ whole genome shotgun (WGS) entry which is preliminary data.</text>
</comment>
<keyword evidence="3" id="KW-0520">NAD</keyword>
<dbReference type="PANTHER" id="PTHR43103">
    <property type="entry name" value="NUCLEOSIDE-DIPHOSPHATE-SUGAR EPIMERASE"/>
    <property type="match status" value="1"/>
</dbReference>
<comment type="similarity">
    <text evidence="1">Belongs to the NAD(P)-dependent epimerase/dehydratase family.</text>
</comment>
<dbReference type="GO" id="GO:0016491">
    <property type="term" value="F:oxidoreductase activity"/>
    <property type="evidence" value="ECO:0007669"/>
    <property type="project" value="UniProtKB-KW"/>
</dbReference>
<sequence>MKVLVTGASGRLGPFVIRDLINAGHEVVLFSRRPSIEEFSHLPFTSGDINNFEDCKKAVKEGIEAIHHLAAQSWPTDHPEMRKDADKRGIPFDATMRSNILGLYYLLMAAVEKKVKIFVMTSSNCVLGHGFRISNRPFPLQYLPVDENHPSDVEDSYSYTKHAGEEMLATFSRTYGMHTYSIRAAEICDEQRRAQMAENAKPISTWSPWMYCWVGSEDVASAHLLLMRCAYDIESHGVYFCNSDDTTALEPSLEILRQFKPDYLPLLVKDLPGHASFFSNKRLHEITGWNHKTSWRNAEAKRRKT</sequence>
<evidence type="ECO:0000313" key="5">
    <source>
        <dbReference type="EMBL" id="OGN10929.1"/>
    </source>
</evidence>
<organism evidence="5 6">
    <name type="scientific">Candidatus Yanofskybacteria bacterium RIFCSPHIGHO2_02_FULL_41_11</name>
    <dbReference type="NCBI Taxonomy" id="1802675"/>
    <lineage>
        <taxon>Bacteria</taxon>
        <taxon>Candidatus Yanofskyibacteriota</taxon>
    </lineage>
</organism>
<dbReference type="AlphaFoldDB" id="A0A1F8FF98"/>
<evidence type="ECO:0000256" key="3">
    <source>
        <dbReference type="ARBA" id="ARBA00023027"/>
    </source>
</evidence>
<keyword evidence="2" id="KW-0560">Oxidoreductase</keyword>
<dbReference type="EMBL" id="MGJP01000001">
    <property type="protein sequence ID" value="OGN10929.1"/>
    <property type="molecule type" value="Genomic_DNA"/>
</dbReference>
<dbReference type="Gene3D" id="3.40.50.720">
    <property type="entry name" value="NAD(P)-binding Rossmann-like Domain"/>
    <property type="match status" value="1"/>
</dbReference>
<dbReference type="Proteomes" id="UP000177167">
    <property type="component" value="Unassembled WGS sequence"/>
</dbReference>
<dbReference type="PANTHER" id="PTHR43103:SF5">
    <property type="entry name" value="4-EPIMERASE, PUTATIVE (AFU_ORTHOLOGUE AFUA_7G00360)-RELATED"/>
    <property type="match status" value="1"/>
</dbReference>
<evidence type="ECO:0000256" key="1">
    <source>
        <dbReference type="ARBA" id="ARBA00007637"/>
    </source>
</evidence>
<feature type="domain" description="NAD-dependent epimerase/dehydratase" evidence="4">
    <location>
        <begin position="3"/>
        <end position="191"/>
    </location>
</feature>
<evidence type="ECO:0000259" key="4">
    <source>
        <dbReference type="Pfam" id="PF01370"/>
    </source>
</evidence>
<evidence type="ECO:0000256" key="2">
    <source>
        <dbReference type="ARBA" id="ARBA00023002"/>
    </source>
</evidence>
<gene>
    <name evidence="5" type="ORF">A3J46_04200</name>
</gene>
<dbReference type="InterPro" id="IPR001509">
    <property type="entry name" value="Epimerase_deHydtase"/>
</dbReference>
<evidence type="ECO:0000313" key="6">
    <source>
        <dbReference type="Proteomes" id="UP000177167"/>
    </source>
</evidence>
<dbReference type="Pfam" id="PF01370">
    <property type="entry name" value="Epimerase"/>
    <property type="match status" value="1"/>
</dbReference>
<reference evidence="5 6" key="1">
    <citation type="journal article" date="2016" name="Nat. Commun.">
        <title>Thousands of microbial genomes shed light on interconnected biogeochemical processes in an aquifer system.</title>
        <authorList>
            <person name="Anantharaman K."/>
            <person name="Brown C.T."/>
            <person name="Hug L.A."/>
            <person name="Sharon I."/>
            <person name="Castelle C.J."/>
            <person name="Probst A.J."/>
            <person name="Thomas B.C."/>
            <person name="Singh A."/>
            <person name="Wilkins M.J."/>
            <person name="Karaoz U."/>
            <person name="Brodie E.L."/>
            <person name="Williams K.H."/>
            <person name="Hubbard S.S."/>
            <person name="Banfield J.F."/>
        </authorList>
    </citation>
    <scope>NUCLEOTIDE SEQUENCE [LARGE SCALE GENOMIC DNA]</scope>
</reference>
<accession>A0A1F8FF98</accession>
<proteinExistence type="inferred from homology"/>
<dbReference type="InterPro" id="IPR036291">
    <property type="entry name" value="NAD(P)-bd_dom_sf"/>
</dbReference>